<dbReference type="EMBL" id="AC149490">
    <property type="protein sequence ID" value="ABN06012.1"/>
    <property type="molecule type" value="Genomic_DNA"/>
</dbReference>
<name>A2Q275_MEDTR</name>
<accession>A2Q275</accession>
<protein>
    <submittedName>
        <fullName evidence="1">Uncharacterized protein</fullName>
    </submittedName>
</protein>
<sequence>MFRKSQNQILSNFPEMSNRLRLNRNQTLMKLQNMLNLVSSHFKPTKLTRLGFFSDDVKSKDREELLEWARRQANKAEFTIVTQRSSLINQMFRLVCERSGAHKVPEKKPKHARTGSRKCGCLFMISGYQSKQTKE</sequence>
<gene>
    <name evidence="1" type="ORF">MtrDRAFT_AC149490g18v2</name>
</gene>
<reference evidence="1" key="2">
    <citation type="submission" date="2007-03" db="EMBL/GenBank/DDBJ databases">
        <authorList>
            <consortium name="The International Medicago Genome Annotation Group"/>
        </authorList>
    </citation>
    <scope>NUCLEOTIDE SEQUENCE</scope>
</reference>
<reference evidence="1" key="1">
    <citation type="submission" date="2005-04" db="EMBL/GenBank/DDBJ databases">
        <authorList>
            <person name="Town C.D."/>
        </authorList>
    </citation>
    <scope>NUCLEOTIDE SEQUENCE</scope>
</reference>
<organism evidence="1">
    <name type="scientific">Medicago truncatula</name>
    <name type="common">Barrel medic</name>
    <name type="synonym">Medicago tribuloides</name>
    <dbReference type="NCBI Taxonomy" id="3880"/>
    <lineage>
        <taxon>Eukaryota</taxon>
        <taxon>Viridiplantae</taxon>
        <taxon>Streptophyta</taxon>
        <taxon>Embryophyta</taxon>
        <taxon>Tracheophyta</taxon>
        <taxon>Spermatophyta</taxon>
        <taxon>Magnoliopsida</taxon>
        <taxon>eudicotyledons</taxon>
        <taxon>Gunneridae</taxon>
        <taxon>Pentapetalae</taxon>
        <taxon>rosids</taxon>
        <taxon>fabids</taxon>
        <taxon>Fabales</taxon>
        <taxon>Fabaceae</taxon>
        <taxon>Papilionoideae</taxon>
        <taxon>50 kb inversion clade</taxon>
        <taxon>NPAAA clade</taxon>
        <taxon>Hologalegina</taxon>
        <taxon>IRL clade</taxon>
        <taxon>Trifolieae</taxon>
        <taxon>Medicago</taxon>
    </lineage>
</organism>
<dbReference type="AlphaFoldDB" id="A2Q275"/>
<proteinExistence type="predicted"/>
<evidence type="ECO:0000313" key="1">
    <source>
        <dbReference type="EMBL" id="ABN06012.1"/>
    </source>
</evidence>